<accession>A0AAD0URG1</accession>
<protein>
    <submittedName>
        <fullName evidence="2">IS200/IS605 family transposase</fullName>
    </submittedName>
</protein>
<dbReference type="InterPro" id="IPR002686">
    <property type="entry name" value="Transposase_17"/>
</dbReference>
<dbReference type="PANTHER" id="PTHR33360">
    <property type="entry name" value="TRANSPOSASE FOR INSERTION SEQUENCE ELEMENT IS200"/>
    <property type="match status" value="1"/>
</dbReference>
<dbReference type="GO" id="GO:0006313">
    <property type="term" value="P:DNA transposition"/>
    <property type="evidence" value="ECO:0007669"/>
    <property type="project" value="InterPro"/>
</dbReference>
<dbReference type="NCBIfam" id="NF033573">
    <property type="entry name" value="transpos_IS200"/>
    <property type="match status" value="1"/>
</dbReference>
<dbReference type="KEGG" id="lkm:EFP84_04000"/>
<sequence>MKIIKLDKIKRKSRLTHSEYRNDYHLMFATKSYNPWLNPLLIIRIRILFREKAEELNLKLYLVNGFKNHIHVLLSIPPTITISNTVRHLKGYSSRVLGKKKFWKEGYLIQSIGEKDFALAFSNIQNQAKYHRNRSAQNEIREFLKSA</sequence>
<dbReference type="RefSeq" id="WP_010574396.1">
    <property type="nucleotide sequence ID" value="NZ_CP033614.1"/>
</dbReference>
<evidence type="ECO:0000313" key="3">
    <source>
        <dbReference type="Proteomes" id="UP000276407"/>
    </source>
</evidence>
<evidence type="ECO:0000313" key="2">
    <source>
        <dbReference type="EMBL" id="AYV54762.1"/>
    </source>
</evidence>
<gene>
    <name evidence="2" type="primary">tnpA</name>
    <name evidence="2" type="ORF">EFP84_04000</name>
</gene>
<dbReference type="SUPFAM" id="SSF143422">
    <property type="entry name" value="Transposase IS200-like"/>
    <property type="match status" value="1"/>
</dbReference>
<evidence type="ECO:0000259" key="1">
    <source>
        <dbReference type="SMART" id="SM01321"/>
    </source>
</evidence>
<organism evidence="2 3">
    <name type="scientific">Leptospira kmetyi</name>
    <dbReference type="NCBI Taxonomy" id="408139"/>
    <lineage>
        <taxon>Bacteria</taxon>
        <taxon>Pseudomonadati</taxon>
        <taxon>Spirochaetota</taxon>
        <taxon>Spirochaetia</taxon>
        <taxon>Leptospirales</taxon>
        <taxon>Leptospiraceae</taxon>
        <taxon>Leptospira</taxon>
    </lineage>
</organism>
<feature type="domain" description="Transposase IS200-like" evidence="1">
    <location>
        <begin position="19"/>
        <end position="127"/>
    </location>
</feature>
<dbReference type="PANTHER" id="PTHR33360:SF2">
    <property type="entry name" value="TRANSPOSASE FOR INSERTION SEQUENCE ELEMENT IS200"/>
    <property type="match status" value="1"/>
</dbReference>
<dbReference type="GO" id="GO:0004803">
    <property type="term" value="F:transposase activity"/>
    <property type="evidence" value="ECO:0007669"/>
    <property type="project" value="InterPro"/>
</dbReference>
<dbReference type="InterPro" id="IPR036515">
    <property type="entry name" value="Transposase_17_sf"/>
</dbReference>
<dbReference type="AlphaFoldDB" id="A0AAD0URG1"/>
<dbReference type="GO" id="GO:0003677">
    <property type="term" value="F:DNA binding"/>
    <property type="evidence" value="ECO:0007669"/>
    <property type="project" value="InterPro"/>
</dbReference>
<dbReference type="Proteomes" id="UP000276407">
    <property type="component" value="Chromosome 1"/>
</dbReference>
<reference evidence="2 3" key="1">
    <citation type="submission" date="2018-11" db="EMBL/GenBank/DDBJ databases">
        <title>Complete genome sequence of Leptospira kmetyi isolate LS 001/16 from soil sample associated with a leptospirosis patient in Kelantan.</title>
        <authorList>
            <person name="Muhammad Yusoff F."/>
            <person name="Muhammad Yusoff S."/>
            <person name="Ahmad M.N."/>
            <person name="Yusof N.Y."/>
            <person name="Aziah I."/>
        </authorList>
    </citation>
    <scope>NUCLEOTIDE SEQUENCE [LARGE SCALE GENOMIC DNA]</scope>
    <source>
        <strain evidence="2 3">LS 001/16</strain>
    </source>
</reference>
<dbReference type="SMART" id="SM01321">
    <property type="entry name" value="Y1_Tnp"/>
    <property type="match status" value="1"/>
</dbReference>
<proteinExistence type="predicted"/>
<name>A0AAD0URG1_9LEPT</name>
<dbReference type="EMBL" id="CP033614">
    <property type="protein sequence ID" value="AYV54762.1"/>
    <property type="molecule type" value="Genomic_DNA"/>
</dbReference>
<dbReference type="Pfam" id="PF01797">
    <property type="entry name" value="Y1_Tnp"/>
    <property type="match status" value="1"/>
</dbReference>
<dbReference type="Gene3D" id="3.30.70.1290">
    <property type="entry name" value="Transposase IS200-like"/>
    <property type="match status" value="1"/>
</dbReference>